<evidence type="ECO:0000256" key="1">
    <source>
        <dbReference type="SAM" id="Phobius"/>
    </source>
</evidence>
<dbReference type="EMBL" id="UINC01019124">
    <property type="protein sequence ID" value="SVA80827.1"/>
    <property type="molecule type" value="Genomic_DNA"/>
</dbReference>
<reference evidence="2" key="1">
    <citation type="submission" date="2018-05" db="EMBL/GenBank/DDBJ databases">
        <authorList>
            <person name="Lanie J.A."/>
            <person name="Ng W.-L."/>
            <person name="Kazmierczak K.M."/>
            <person name="Andrzejewski T.M."/>
            <person name="Davidsen T.M."/>
            <person name="Wayne K.J."/>
            <person name="Tettelin H."/>
            <person name="Glass J.I."/>
            <person name="Rusch D."/>
            <person name="Podicherti R."/>
            <person name="Tsui H.-C.T."/>
            <person name="Winkler M.E."/>
        </authorList>
    </citation>
    <scope>NUCLEOTIDE SEQUENCE</scope>
</reference>
<sequence>MIEQIYTYFTIEMIYFWLNLGVLPFWLILIFFPQAKICKIFTISIFPIFVLSIIYCYLIYHIFQYGYDFSINFRLYLGLNELSDLFSNNSFLILFWIHFLSINLFCGGWIVNDYQKFGVSKILMFVPLVITYLIGPLGIFVYWIIRIFYAKKISLYD</sequence>
<feature type="transmembrane region" description="Helical" evidence="1">
    <location>
        <begin position="123"/>
        <end position="145"/>
    </location>
</feature>
<gene>
    <name evidence="2" type="ORF">METZ01_LOCUS133681</name>
</gene>
<proteinExistence type="predicted"/>
<dbReference type="AlphaFoldDB" id="A0A381YWF7"/>
<keyword evidence="1" id="KW-1133">Transmembrane helix</keyword>
<dbReference type="Pfam" id="PF14108">
    <property type="entry name" value="ABA4-like"/>
    <property type="match status" value="1"/>
</dbReference>
<evidence type="ECO:0008006" key="3">
    <source>
        <dbReference type="Google" id="ProtNLM"/>
    </source>
</evidence>
<feature type="transmembrane region" description="Helical" evidence="1">
    <location>
        <begin position="40"/>
        <end position="63"/>
    </location>
</feature>
<feature type="transmembrane region" description="Helical" evidence="1">
    <location>
        <begin position="14"/>
        <end position="33"/>
    </location>
</feature>
<dbReference type="PANTHER" id="PTHR34543:SF1">
    <property type="entry name" value="PROTEIN ABA DEFICIENT 4, CHLOROPLASTIC"/>
    <property type="match status" value="1"/>
</dbReference>
<dbReference type="PANTHER" id="PTHR34543">
    <property type="entry name" value="PROTEIN ABA DEFICIENT 4, CHLOROPLASTIC"/>
    <property type="match status" value="1"/>
</dbReference>
<organism evidence="2">
    <name type="scientific">marine metagenome</name>
    <dbReference type="NCBI Taxonomy" id="408172"/>
    <lineage>
        <taxon>unclassified sequences</taxon>
        <taxon>metagenomes</taxon>
        <taxon>ecological metagenomes</taxon>
    </lineage>
</organism>
<keyword evidence="1" id="KW-0812">Transmembrane</keyword>
<dbReference type="InterPro" id="IPR025461">
    <property type="entry name" value="ABA4-like"/>
</dbReference>
<keyword evidence="1" id="KW-0472">Membrane</keyword>
<accession>A0A381YWF7</accession>
<feature type="transmembrane region" description="Helical" evidence="1">
    <location>
        <begin position="91"/>
        <end position="111"/>
    </location>
</feature>
<name>A0A381YWF7_9ZZZZ</name>
<protein>
    <recommendedName>
        <fullName evidence="3">DUF4281 domain-containing protein</fullName>
    </recommendedName>
</protein>
<evidence type="ECO:0000313" key="2">
    <source>
        <dbReference type="EMBL" id="SVA80827.1"/>
    </source>
</evidence>